<geneLocation type="plasmid" evidence="1 2">
    <name>pAtS4e</name>
</geneLocation>
<dbReference type="EMBL" id="CP000638">
    <property type="protein sequence ID" value="ACM40121.1"/>
    <property type="molecule type" value="Genomic_DNA"/>
</dbReference>
<sequence>MLDLRASCESGAAPYGRMVGPMQKLKRLQASIPMICPPSTRSPRTVIIAAPHDVVADCRFSRDWLSSEELHRLGHFRSALDQRRFEAAHLLKRSVLARQRCAFQSQPLQRLGQASPGPDGSCGARYRTDARPGWVGRRSSESCAASRRTVGAAILDRHRSHAKAQRTAFALDPRLLQMCASEDGFQARSPEFAVSGSWCPADDHHLIAVAGGGIQRLWHISRTSKDLGIRLCSSVFWPLTNICEIG</sequence>
<accession>B9K5H3</accession>
<organism evidence="1 2">
    <name type="scientific">Allorhizobium ampelinum (strain ATCC BAA-846 / DSM 112012 / S4)</name>
    <name type="common">Agrobacterium vitis (strain S4)</name>
    <dbReference type="NCBI Taxonomy" id="311402"/>
    <lineage>
        <taxon>Bacteria</taxon>
        <taxon>Pseudomonadati</taxon>
        <taxon>Pseudomonadota</taxon>
        <taxon>Alphaproteobacteria</taxon>
        <taxon>Hyphomicrobiales</taxon>
        <taxon>Rhizobiaceae</taxon>
        <taxon>Rhizobium/Agrobacterium group</taxon>
        <taxon>Allorhizobium</taxon>
        <taxon>Allorhizobium ampelinum</taxon>
    </lineage>
</organism>
<keyword evidence="2" id="KW-1185">Reference proteome</keyword>
<reference evidence="1 2" key="1">
    <citation type="journal article" date="2009" name="J. Bacteriol.">
        <title>Genome sequences of three Agrobacterium biovars help elucidate the evolution of multichromosome genomes in bacteria.</title>
        <authorList>
            <person name="Slater S.C."/>
            <person name="Goldman B.S."/>
            <person name="Goodner B."/>
            <person name="Setubal J.C."/>
            <person name="Farrand S.K."/>
            <person name="Nester E.W."/>
            <person name="Burr T.J."/>
            <person name="Banta L."/>
            <person name="Dickerman A.W."/>
            <person name="Paulsen I."/>
            <person name="Otten L."/>
            <person name="Suen G."/>
            <person name="Welch R."/>
            <person name="Almeida N.F."/>
            <person name="Arnold F."/>
            <person name="Burton O.T."/>
            <person name="Du Z."/>
            <person name="Ewing A."/>
            <person name="Godsy E."/>
            <person name="Heisel S."/>
            <person name="Houmiel K.L."/>
            <person name="Jhaveri J."/>
            <person name="Lu J."/>
            <person name="Miller N.M."/>
            <person name="Norton S."/>
            <person name="Chen Q."/>
            <person name="Phoolcharoen W."/>
            <person name="Ohlin V."/>
            <person name="Ondrusek D."/>
            <person name="Pride N."/>
            <person name="Stricklin S.L."/>
            <person name="Sun J."/>
            <person name="Wheeler C."/>
            <person name="Wilson L."/>
            <person name="Zhu H."/>
            <person name="Wood D.W."/>
        </authorList>
    </citation>
    <scope>NUCLEOTIDE SEQUENCE [LARGE SCALE GENOMIC DNA]</scope>
    <source>
        <strain evidence="2">S4 / ATCC BAA-846</strain>
        <plasmid evidence="1 2">pAtS4e</plasmid>
    </source>
</reference>
<evidence type="ECO:0000313" key="1">
    <source>
        <dbReference type="EMBL" id="ACM40121.1"/>
    </source>
</evidence>
<keyword evidence="1" id="KW-0614">Plasmid</keyword>
<evidence type="ECO:0000313" key="2">
    <source>
        <dbReference type="Proteomes" id="UP000001596"/>
    </source>
</evidence>
<dbReference type="KEGG" id="avi:Avi_7498"/>
<name>B9K5H3_ALLAM</name>
<dbReference type="Proteomes" id="UP000001596">
    <property type="component" value="Plasmid pAtS4e"/>
</dbReference>
<protein>
    <submittedName>
        <fullName evidence="1">Uncharacterized protein</fullName>
    </submittedName>
</protein>
<dbReference type="AlphaFoldDB" id="B9K5H3"/>
<gene>
    <name evidence="1" type="ordered locus">Avi_7498</name>
</gene>
<dbReference type="HOGENOM" id="CLU_1127219_0_0_5"/>
<proteinExistence type="predicted"/>